<proteinExistence type="predicted"/>
<feature type="non-terminal residue" evidence="1">
    <location>
        <position position="63"/>
    </location>
</feature>
<accession>A0A1A8SPF7</accession>
<sequence>MQCLLLLCFPPGLAIKRKYENIRYVQVKLDLREKHVVIDWCGLFDSLTNYIQMGGAACAVSTN</sequence>
<reference evidence="1" key="2">
    <citation type="submission" date="2016-06" db="EMBL/GenBank/DDBJ databases">
        <title>The genome of a short-lived fish provides insights into sex chromosome evolution and the genetic control of aging.</title>
        <authorList>
            <person name="Reichwald K."/>
            <person name="Felder M."/>
            <person name="Petzold A."/>
            <person name="Koch P."/>
            <person name="Groth M."/>
            <person name="Platzer M."/>
        </authorList>
    </citation>
    <scope>NUCLEOTIDE SEQUENCE</scope>
    <source>
        <tissue evidence="1">Brain</tissue>
    </source>
</reference>
<evidence type="ECO:0000313" key="1">
    <source>
        <dbReference type="EMBL" id="SBS19385.1"/>
    </source>
</evidence>
<protein>
    <submittedName>
        <fullName evidence="1">Uncharacterized protein</fullName>
    </submittedName>
</protein>
<reference evidence="1" key="1">
    <citation type="submission" date="2016-05" db="EMBL/GenBank/DDBJ databases">
        <authorList>
            <person name="Lavstsen T."/>
            <person name="Jespersen J.S."/>
        </authorList>
    </citation>
    <scope>NUCLEOTIDE SEQUENCE</scope>
    <source>
        <tissue evidence="1">Brain</tissue>
    </source>
</reference>
<dbReference type="AlphaFoldDB" id="A0A1A8SPF7"/>
<dbReference type="EMBL" id="HAEI01016916">
    <property type="protein sequence ID" value="SBS19385.1"/>
    <property type="molecule type" value="Transcribed_RNA"/>
</dbReference>
<name>A0A1A8SPF7_9TELE</name>
<organism evidence="1">
    <name type="scientific">Nothobranchius rachovii</name>
    <name type="common">bluefin notho</name>
    <dbReference type="NCBI Taxonomy" id="451742"/>
    <lineage>
        <taxon>Eukaryota</taxon>
        <taxon>Metazoa</taxon>
        <taxon>Chordata</taxon>
        <taxon>Craniata</taxon>
        <taxon>Vertebrata</taxon>
        <taxon>Euteleostomi</taxon>
        <taxon>Actinopterygii</taxon>
        <taxon>Neopterygii</taxon>
        <taxon>Teleostei</taxon>
        <taxon>Neoteleostei</taxon>
        <taxon>Acanthomorphata</taxon>
        <taxon>Ovalentaria</taxon>
        <taxon>Atherinomorphae</taxon>
        <taxon>Cyprinodontiformes</taxon>
        <taxon>Nothobranchiidae</taxon>
        <taxon>Nothobranchius</taxon>
    </lineage>
</organism>
<gene>
    <name evidence="1" type="primary">Nfu_g_1_011140</name>
</gene>